<protein>
    <submittedName>
        <fullName evidence="2">DUF4214 domain-containing protein</fullName>
    </submittedName>
</protein>
<proteinExistence type="predicted"/>
<gene>
    <name evidence="2" type="ORF">Q2T52_10415</name>
</gene>
<dbReference type="Pfam" id="PF00353">
    <property type="entry name" value="HemolysinCabind"/>
    <property type="match status" value="2"/>
</dbReference>
<dbReference type="RefSeq" id="WP_302076654.1">
    <property type="nucleotide sequence ID" value="NZ_JAUKWQ010000002.1"/>
</dbReference>
<accession>A0ABT8SW02</accession>
<comment type="caution">
    <text evidence="2">The sequence shown here is derived from an EMBL/GenBank/DDBJ whole genome shotgun (WGS) entry which is preliminary data.</text>
</comment>
<dbReference type="InterPro" id="IPR011049">
    <property type="entry name" value="Serralysin-like_metalloprot_C"/>
</dbReference>
<name>A0ABT8SW02_9HYPH</name>
<dbReference type="Pfam" id="PF13946">
    <property type="entry name" value="DUF4214"/>
    <property type="match status" value="1"/>
</dbReference>
<sequence length="788" mass="78030">MATIQGVYVALFGRPADPTGLAYFNSVTKNGADLSGIGDLSSTAEYKARFAGLSNVQIVNSVYQSLFGRDADVAGLSFFANGLASGKYNINNIAITILDGAQGTDLTTVNNKIAAANLYTAALDTTPEIVAYTGNAAADAGRAFIAGVTTTVPAQTAVDTAVANMVSTAGNASGQTFTLTTSADILTGTGGNDTFIGDNTGTNATVTAGDQINGGAGVDTFKYYLAAATGVEAAVLPQLTNVENIYYKGGVLGDAKTLDVSGIAGVTGVEIDTPSAALVANANFTVKTSATQGVTLDKINVANGGTAKVTLSGATAVTLNGNGTDSTNNGTLQVDFSSATATSASIATTGASSKVTLLNSGAKVSTLTITGTQDLTLAEGLTTLKTIDASAATGKIAVDTSSATVDAAFTFKAGAGNDTLTLSQASLQALTSGAQLAGNAGTDTISIVNTGNDITFAAKEYTALNAATGFEILQVSGKSAATVDASQLTSIKEFAVGAGTNTITKVASGSALDILAAGTQKVSGSVGVSDLTVNLGSATATAGVTNTALDVTGLTNVTVNANIKPGTVGATFDLGTLTNSDNSTFTIKGNGDVKIALAAATATGSKVDGSASTGILDITGNKANLDLTKAALADVLIGGAGNDKIHVGANGAIVTGGAGNDQFDVVKAVVGTGATSGNTETPWTTIKDFTKGDSIQFGTDFKVASAVTKVDLSGLAANSTDTQVVTALLAKGNAKGDVLWGTYNGQTYVYEDAGTAKTADAGDIAVKITGIVDLSTSTHAADQILVFA</sequence>
<reference evidence="2" key="1">
    <citation type="journal article" date="2015" name="Int. J. Syst. Evol. Microbiol.">
        <title>Rhizobium oryzicola sp. nov., potential plant-growth-promoting endophytic bacteria isolated from rice roots.</title>
        <authorList>
            <person name="Zhang X.X."/>
            <person name="Gao J.S."/>
            <person name="Cao Y.H."/>
            <person name="Sheirdil R.A."/>
            <person name="Wang X.C."/>
            <person name="Zhang L."/>
        </authorList>
    </citation>
    <scope>NUCLEOTIDE SEQUENCE</scope>
    <source>
        <strain evidence="2">05753</strain>
    </source>
</reference>
<organism evidence="2 3">
    <name type="scientific">Rhizobium oryzicola</name>
    <dbReference type="NCBI Taxonomy" id="1232668"/>
    <lineage>
        <taxon>Bacteria</taxon>
        <taxon>Pseudomonadati</taxon>
        <taxon>Pseudomonadota</taxon>
        <taxon>Alphaproteobacteria</taxon>
        <taxon>Hyphomicrobiales</taxon>
        <taxon>Rhizobiaceae</taxon>
        <taxon>Rhizobium/Agrobacterium group</taxon>
        <taxon>Rhizobium</taxon>
    </lineage>
</organism>
<dbReference type="Gene3D" id="2.150.10.10">
    <property type="entry name" value="Serralysin-like metalloprotease, C-terminal"/>
    <property type="match status" value="1"/>
</dbReference>
<dbReference type="PRINTS" id="PR00313">
    <property type="entry name" value="CABNDNGRPT"/>
</dbReference>
<evidence type="ECO:0000313" key="2">
    <source>
        <dbReference type="EMBL" id="MDO1582511.1"/>
    </source>
</evidence>
<keyword evidence="3" id="KW-1185">Reference proteome</keyword>
<dbReference type="SUPFAM" id="SSF51120">
    <property type="entry name" value="beta-Roll"/>
    <property type="match status" value="1"/>
</dbReference>
<dbReference type="EMBL" id="JAUKWQ010000002">
    <property type="protein sequence ID" value="MDO1582511.1"/>
    <property type="molecule type" value="Genomic_DNA"/>
</dbReference>
<feature type="domain" description="DUF4214" evidence="1">
    <location>
        <begin position="43"/>
        <end position="97"/>
    </location>
</feature>
<evidence type="ECO:0000313" key="3">
    <source>
        <dbReference type="Proteomes" id="UP001169006"/>
    </source>
</evidence>
<reference evidence="2" key="2">
    <citation type="submission" date="2023-07" db="EMBL/GenBank/DDBJ databases">
        <authorList>
            <person name="Sun H."/>
        </authorList>
    </citation>
    <scope>NUCLEOTIDE SEQUENCE</scope>
    <source>
        <strain evidence="2">05753</strain>
    </source>
</reference>
<dbReference type="InterPro" id="IPR025282">
    <property type="entry name" value="DUF4214"/>
</dbReference>
<dbReference type="Proteomes" id="UP001169006">
    <property type="component" value="Unassembled WGS sequence"/>
</dbReference>
<dbReference type="InterPro" id="IPR001343">
    <property type="entry name" value="Hemolysn_Ca-bd"/>
</dbReference>
<evidence type="ECO:0000259" key="1">
    <source>
        <dbReference type="Pfam" id="PF13946"/>
    </source>
</evidence>